<comment type="caution">
    <text evidence="2">The sequence shown here is derived from an EMBL/GenBank/DDBJ whole genome shotgun (WGS) entry which is preliminary data.</text>
</comment>
<protein>
    <recommendedName>
        <fullName evidence="4">Secreted protein</fullName>
    </recommendedName>
</protein>
<reference evidence="2 3" key="2">
    <citation type="journal article" date="2017" name="Antonie Van Leeuwenhoek">
        <title>Rhizobium rhizosphaerae sp. nov., a novel species isolated from rice rhizosphere.</title>
        <authorList>
            <person name="Zhao J.J."/>
            <person name="Zhang J."/>
            <person name="Zhang R.J."/>
            <person name="Zhang C.W."/>
            <person name="Yin H.Q."/>
            <person name="Zhang X.X."/>
        </authorList>
    </citation>
    <scope>NUCLEOTIDE SEQUENCE [LARGE SCALE GENOMIC DNA]</scope>
    <source>
        <strain evidence="2 3">ACAM 611</strain>
    </source>
</reference>
<dbReference type="AlphaFoldDB" id="H5T9N7"/>
<keyword evidence="1" id="KW-0732">Signal</keyword>
<sequence length="73" mass="7583">MKNLLKGLFASTAIIASTLAFAGQAEFCSGFEEGYKSIKGDMVIVPICPVAPVTPIGSTDFREGLKAGMRAAS</sequence>
<evidence type="ECO:0008006" key="4">
    <source>
        <dbReference type="Google" id="ProtNLM"/>
    </source>
</evidence>
<accession>H5T9N7</accession>
<evidence type="ECO:0000256" key="1">
    <source>
        <dbReference type="SAM" id="SignalP"/>
    </source>
</evidence>
<dbReference type="EMBL" id="BAET01000007">
    <property type="protein sequence ID" value="GAB55014.1"/>
    <property type="molecule type" value="Genomic_DNA"/>
</dbReference>
<dbReference type="eggNOG" id="ENOG502ZGHI">
    <property type="taxonomic scope" value="Bacteria"/>
</dbReference>
<reference evidence="2 3" key="1">
    <citation type="journal article" date="2012" name="J. Bacteriol.">
        <title>Genome sequence of proteorhodopsin-containing sea ice bacterium Glaciecola punicea ACAM 611T.</title>
        <authorList>
            <person name="Qin Q.-L."/>
            <person name="Xie B.-B."/>
            <person name="Shu Y.-L."/>
            <person name="Rong J.-C."/>
            <person name="Zhao D.-L."/>
            <person name="Zhang X.-Y."/>
            <person name="Chen X.-L."/>
            <person name="Zhou B.-C."/>
            <person name="Zhanga Y.-Z."/>
        </authorList>
    </citation>
    <scope>NUCLEOTIDE SEQUENCE [LARGE SCALE GENOMIC DNA]</scope>
    <source>
        <strain evidence="2 3">ACAM 611</strain>
    </source>
</reference>
<name>H5T9N7_9ALTE</name>
<proteinExistence type="predicted"/>
<evidence type="ECO:0000313" key="3">
    <source>
        <dbReference type="Proteomes" id="UP000053586"/>
    </source>
</evidence>
<feature type="chain" id="PRO_5003598707" description="Secreted protein" evidence="1">
    <location>
        <begin position="23"/>
        <end position="73"/>
    </location>
</feature>
<dbReference type="RefSeq" id="WP_006003687.1">
    <property type="nucleotide sequence ID" value="NZ_BAET01000007.1"/>
</dbReference>
<evidence type="ECO:0000313" key="2">
    <source>
        <dbReference type="EMBL" id="GAB55014.1"/>
    </source>
</evidence>
<dbReference type="OrthoDB" id="7066956at2"/>
<organism evidence="2 3">
    <name type="scientific">Glaciecola punicea ACAM 611</name>
    <dbReference type="NCBI Taxonomy" id="1121923"/>
    <lineage>
        <taxon>Bacteria</taxon>
        <taxon>Pseudomonadati</taxon>
        <taxon>Pseudomonadota</taxon>
        <taxon>Gammaproteobacteria</taxon>
        <taxon>Alteromonadales</taxon>
        <taxon>Alteromonadaceae</taxon>
        <taxon>Glaciecola</taxon>
    </lineage>
</organism>
<feature type="signal peptide" evidence="1">
    <location>
        <begin position="1"/>
        <end position="22"/>
    </location>
</feature>
<dbReference type="Proteomes" id="UP000053586">
    <property type="component" value="Unassembled WGS sequence"/>
</dbReference>
<gene>
    <name evidence="2" type="ORF">GPUN_0882</name>
</gene>
<keyword evidence="3" id="KW-1185">Reference proteome</keyword>